<proteinExistence type="predicted"/>
<reference evidence="2" key="1">
    <citation type="submission" date="2016-12" db="EMBL/GenBank/DDBJ databases">
        <authorList>
            <person name="Varghese N."/>
            <person name="Submissions S."/>
        </authorList>
    </citation>
    <scope>NUCLEOTIDE SEQUENCE [LARGE SCALE GENOMIC DNA]</scope>
    <source>
        <strain evidence="2">DSM 11544</strain>
    </source>
</reference>
<dbReference type="Proteomes" id="UP000184010">
    <property type="component" value="Unassembled WGS sequence"/>
</dbReference>
<evidence type="ECO:0000313" key="2">
    <source>
        <dbReference type="Proteomes" id="UP000184010"/>
    </source>
</evidence>
<evidence type="ECO:0008006" key="3">
    <source>
        <dbReference type="Google" id="ProtNLM"/>
    </source>
</evidence>
<protein>
    <recommendedName>
        <fullName evidence="3">Lipoprotein</fullName>
    </recommendedName>
</protein>
<dbReference type="RefSeq" id="WP_072773413.1">
    <property type="nucleotide sequence ID" value="NZ_FRDN01000009.1"/>
</dbReference>
<evidence type="ECO:0000313" key="1">
    <source>
        <dbReference type="EMBL" id="SHN78498.1"/>
    </source>
</evidence>
<dbReference type="AlphaFoldDB" id="A0A1M7U6B6"/>
<organism evidence="1 2">
    <name type="scientific">Desulfitobacterium chlororespirans DSM 11544</name>
    <dbReference type="NCBI Taxonomy" id="1121395"/>
    <lineage>
        <taxon>Bacteria</taxon>
        <taxon>Bacillati</taxon>
        <taxon>Bacillota</taxon>
        <taxon>Clostridia</taxon>
        <taxon>Eubacteriales</taxon>
        <taxon>Desulfitobacteriaceae</taxon>
        <taxon>Desulfitobacterium</taxon>
    </lineage>
</organism>
<dbReference type="PROSITE" id="PS51257">
    <property type="entry name" value="PROKAR_LIPOPROTEIN"/>
    <property type="match status" value="1"/>
</dbReference>
<dbReference type="EMBL" id="FRDN01000009">
    <property type="protein sequence ID" value="SHN78498.1"/>
    <property type="molecule type" value="Genomic_DNA"/>
</dbReference>
<name>A0A1M7U6B6_9FIRM</name>
<accession>A0A1M7U6B6</accession>
<gene>
    <name evidence="1" type="ORF">SAMN02745215_03068</name>
</gene>
<keyword evidence="2" id="KW-1185">Reference proteome</keyword>
<sequence>MAKIIVHRVLRGILFAFVFISIMTAILACGNPDSLNVIQKKKDEISLEISNTKRISIYDIVSSDSNNNTHFTDPAIIKQIEDLFNKTSFLKCEDNSIQGYSLFITFSNDTFSSDSNSLHFFVYANDIVDIDGIKYKSRDSIFDAINDFYLQKKISPPR</sequence>